<dbReference type="EMBL" id="JAEDAQ010000005">
    <property type="protein sequence ID" value="MBH9580593.1"/>
    <property type="molecule type" value="Genomic_DNA"/>
</dbReference>
<evidence type="ECO:0008006" key="3">
    <source>
        <dbReference type="Google" id="ProtNLM"/>
    </source>
</evidence>
<protein>
    <recommendedName>
        <fullName evidence="3">Transposase</fullName>
    </recommendedName>
</protein>
<sequence>MKRVSYSSEVKWECIELKTAGLSTKEIMDELNIRNKTQVETLVEMV</sequence>
<keyword evidence="2" id="KW-1185">Reference proteome</keyword>
<gene>
    <name evidence="1" type="ORF">I9026_04325</name>
</gene>
<reference evidence="1 2" key="1">
    <citation type="submission" date="2020-12" db="EMBL/GenBank/DDBJ databases">
        <title>Genomic analysis of Staphylococcus felis from a cat with skin infection.</title>
        <authorList>
            <person name="Aslantas O."/>
            <person name="Keskin O."/>
            <person name="Buyukaltay K."/>
            <person name="Gullu Yucetepe A."/>
        </authorList>
    </citation>
    <scope>NUCLEOTIDE SEQUENCE [LARGE SCALE GENOMIC DNA]</scope>
    <source>
        <strain evidence="1 2">HARRANVET</strain>
    </source>
</reference>
<organism evidence="1 2">
    <name type="scientific">Staphylococcus felis</name>
    <dbReference type="NCBI Taxonomy" id="46127"/>
    <lineage>
        <taxon>Bacteria</taxon>
        <taxon>Bacillati</taxon>
        <taxon>Bacillota</taxon>
        <taxon>Bacilli</taxon>
        <taxon>Bacillales</taxon>
        <taxon>Staphylococcaceae</taxon>
        <taxon>Staphylococcus</taxon>
    </lineage>
</organism>
<name>A0ABS0QPI4_9STAP</name>
<proteinExistence type="predicted"/>
<dbReference type="Proteomes" id="UP000597038">
    <property type="component" value="Unassembled WGS sequence"/>
</dbReference>
<comment type="caution">
    <text evidence="1">The sequence shown here is derived from an EMBL/GenBank/DDBJ whole genome shotgun (WGS) entry which is preliminary data.</text>
</comment>
<dbReference type="RefSeq" id="WP_180706633.1">
    <property type="nucleotide sequence ID" value="NZ_JAEDAQ010000005.1"/>
</dbReference>
<evidence type="ECO:0000313" key="1">
    <source>
        <dbReference type="EMBL" id="MBH9580593.1"/>
    </source>
</evidence>
<evidence type="ECO:0000313" key="2">
    <source>
        <dbReference type="Proteomes" id="UP000597038"/>
    </source>
</evidence>
<accession>A0ABS0QPI4</accession>